<feature type="compositionally biased region" description="Pro residues" evidence="1">
    <location>
        <begin position="601"/>
        <end position="619"/>
    </location>
</feature>
<dbReference type="AlphaFoldDB" id="A0A653DKT2"/>
<feature type="region of interest" description="Disordered" evidence="1">
    <location>
        <begin position="157"/>
        <end position="330"/>
    </location>
</feature>
<feature type="compositionally biased region" description="Basic and acidic residues" evidence="1">
    <location>
        <begin position="130"/>
        <end position="140"/>
    </location>
</feature>
<feature type="region of interest" description="Disordered" evidence="1">
    <location>
        <begin position="94"/>
        <end position="145"/>
    </location>
</feature>
<feature type="region of interest" description="Disordered" evidence="1">
    <location>
        <begin position="371"/>
        <end position="497"/>
    </location>
</feature>
<gene>
    <name evidence="2" type="ORF">CALMAC_LOCUS18245</name>
</gene>
<reference evidence="2 3" key="1">
    <citation type="submission" date="2019-01" db="EMBL/GenBank/DDBJ databases">
        <authorList>
            <person name="Sayadi A."/>
        </authorList>
    </citation>
    <scope>NUCLEOTIDE SEQUENCE [LARGE SCALE GENOMIC DNA]</scope>
</reference>
<dbReference type="EMBL" id="CAACVG010012646">
    <property type="protein sequence ID" value="VEN60599.1"/>
    <property type="molecule type" value="Genomic_DNA"/>
</dbReference>
<feature type="compositionally biased region" description="Basic residues" evidence="1">
    <location>
        <begin position="217"/>
        <end position="226"/>
    </location>
</feature>
<keyword evidence="3" id="KW-1185">Reference proteome</keyword>
<feature type="compositionally biased region" description="Gly residues" evidence="1">
    <location>
        <begin position="477"/>
        <end position="489"/>
    </location>
</feature>
<feature type="compositionally biased region" description="Pro residues" evidence="1">
    <location>
        <begin position="393"/>
        <end position="403"/>
    </location>
</feature>
<feature type="compositionally biased region" description="Basic and acidic residues" evidence="1">
    <location>
        <begin position="176"/>
        <end position="185"/>
    </location>
</feature>
<protein>
    <submittedName>
        <fullName evidence="2">Uncharacterized protein</fullName>
    </submittedName>
</protein>
<feature type="compositionally biased region" description="Pro residues" evidence="1">
    <location>
        <begin position="417"/>
        <end position="436"/>
    </location>
</feature>
<sequence length="756" mass="80999">MIIEKDQNGSCPIWIIKPYQFLLPQQVDQSHLEKVDENGNALHQSSSAKAKKKKVQADKNVVVLAAEKVEGHRGDIIHDVDKLIQYIAGDKEEKDSGKANRYNVHKSKQLHKQHTSEDGSRSKKQRAHSKGKESRSELKKSNSLGEISTAKLDDFAFASRDEKDEDKVVLRPNKNQSDRPKERRSWGNVEPPPFQSLSNSASIENLETSDNWEVTKPKKKNKKRRNSISSNRRQNSTSDSFAKQHINRAPSPDLRGKSACSVPHSERSNDSSDADSVHSLPIDGLNNHQISYADIAKNREKKLSPEKQDKVGGAGGAAIAKEKAGAVPQTARFEADAKFAGAQAAAKKPPVLVEKQLVLAPVINNVKVDAAPSATVAKPPPDVHNPRAFPAIPSEPKPQPPDVHSPKAFPAIVEPPKNGPQPPPPPPPLQPTPCGDPPKGGGVSPPAPPPVASPPDFSNPKSFPAISSSTKSTGNSTLGGGSTVGGGTTGTSSAKTKNAYPAVRVGVVKSAPSNSGANKGAVSVSTCVVQCDIQNDLSIIHSNEKDSIQHNAQMLPANIPDVRTIEQMHFLHRGAAPNELQAPPHPAPALQQPHHHRQQVSPPPVNVAPPPVTTAPPQPRRQQAPPHQHHNHCDSERPTTIAGSQSSAESEEGAENSSSSSGGGGGHNRGRPPVVIMSGGAGAASKEVPGLVFGFDINEQLLHEDACESFVARWVAPETYTLHSHNHDKIVNFIGSAWEAIVNQSNGKVQYYKEES</sequence>
<proteinExistence type="predicted"/>
<dbReference type="OrthoDB" id="6426920at2759"/>
<evidence type="ECO:0000256" key="1">
    <source>
        <dbReference type="SAM" id="MobiDB-lite"/>
    </source>
</evidence>
<feature type="compositionally biased region" description="Low complexity" evidence="1">
    <location>
        <begin position="227"/>
        <end position="236"/>
    </location>
</feature>
<feature type="region of interest" description="Disordered" evidence="1">
    <location>
        <begin position="577"/>
        <end position="675"/>
    </location>
</feature>
<accession>A0A653DKT2</accession>
<feature type="compositionally biased region" description="Polar residues" evidence="1">
    <location>
        <begin position="195"/>
        <end position="212"/>
    </location>
</feature>
<feature type="compositionally biased region" description="Basic residues" evidence="1">
    <location>
        <begin position="103"/>
        <end position="113"/>
    </location>
</feature>
<feature type="compositionally biased region" description="Basic and acidic residues" evidence="1">
    <location>
        <begin position="157"/>
        <end position="169"/>
    </location>
</feature>
<feature type="compositionally biased region" description="Low complexity" evidence="1">
    <location>
        <begin position="467"/>
        <end position="476"/>
    </location>
</feature>
<name>A0A653DKT2_CALMS</name>
<dbReference type="Proteomes" id="UP000410492">
    <property type="component" value="Unassembled WGS sequence"/>
</dbReference>
<organism evidence="2 3">
    <name type="scientific">Callosobruchus maculatus</name>
    <name type="common">Southern cowpea weevil</name>
    <name type="synonym">Pulse bruchid</name>
    <dbReference type="NCBI Taxonomy" id="64391"/>
    <lineage>
        <taxon>Eukaryota</taxon>
        <taxon>Metazoa</taxon>
        <taxon>Ecdysozoa</taxon>
        <taxon>Arthropoda</taxon>
        <taxon>Hexapoda</taxon>
        <taxon>Insecta</taxon>
        <taxon>Pterygota</taxon>
        <taxon>Neoptera</taxon>
        <taxon>Endopterygota</taxon>
        <taxon>Coleoptera</taxon>
        <taxon>Polyphaga</taxon>
        <taxon>Cucujiformia</taxon>
        <taxon>Chrysomeloidea</taxon>
        <taxon>Chrysomelidae</taxon>
        <taxon>Bruchinae</taxon>
        <taxon>Bruchini</taxon>
        <taxon>Callosobruchus</taxon>
    </lineage>
</organism>
<evidence type="ECO:0000313" key="2">
    <source>
        <dbReference type="EMBL" id="VEN60599.1"/>
    </source>
</evidence>
<evidence type="ECO:0000313" key="3">
    <source>
        <dbReference type="Proteomes" id="UP000410492"/>
    </source>
</evidence>
<feature type="region of interest" description="Disordered" evidence="1">
    <location>
        <begin position="34"/>
        <end position="54"/>
    </location>
</feature>
<feature type="compositionally biased region" description="Basic and acidic residues" evidence="1">
    <location>
        <begin position="296"/>
        <end position="310"/>
    </location>
</feature>